<evidence type="ECO:0000313" key="2">
    <source>
        <dbReference type="Proteomes" id="UP001175227"/>
    </source>
</evidence>
<dbReference type="AlphaFoldDB" id="A0AA39NZ44"/>
<proteinExistence type="predicted"/>
<gene>
    <name evidence="1" type="ORF">IW261DRAFT_545657</name>
</gene>
<dbReference type="EMBL" id="JAUEPR010000026">
    <property type="protein sequence ID" value="KAK0474549.1"/>
    <property type="molecule type" value="Genomic_DNA"/>
</dbReference>
<sequence>MEIIRICQHRYTIRWYFDLNTSTNLKEMILYSLNYMVLQVFLFWKINYYVSSIELYANFRYLTSIRPSLSPASLASVPNLTYSSSKSPMSPVETGSLLAWPCVSAPCFHFHLRFQFGRVSTSHGHEQHPKRIKNTLILRFPSLAGGSQTPRPLRITATVSRPLKFDQMEWRLSEFGGVKDSQF</sequence>
<dbReference type="Proteomes" id="UP001175227">
    <property type="component" value="Unassembled WGS sequence"/>
</dbReference>
<reference evidence="1" key="1">
    <citation type="submission" date="2023-06" db="EMBL/GenBank/DDBJ databases">
        <authorList>
            <consortium name="Lawrence Berkeley National Laboratory"/>
            <person name="Ahrendt S."/>
            <person name="Sahu N."/>
            <person name="Indic B."/>
            <person name="Wong-Bajracharya J."/>
            <person name="Merenyi Z."/>
            <person name="Ke H.-M."/>
            <person name="Monk M."/>
            <person name="Kocsube S."/>
            <person name="Drula E."/>
            <person name="Lipzen A."/>
            <person name="Balint B."/>
            <person name="Henrissat B."/>
            <person name="Andreopoulos B."/>
            <person name="Martin F.M."/>
            <person name="Harder C.B."/>
            <person name="Rigling D."/>
            <person name="Ford K.L."/>
            <person name="Foster G.D."/>
            <person name="Pangilinan J."/>
            <person name="Papanicolaou A."/>
            <person name="Barry K."/>
            <person name="LaButti K."/>
            <person name="Viragh M."/>
            <person name="Koriabine M."/>
            <person name="Yan M."/>
            <person name="Riley R."/>
            <person name="Champramary S."/>
            <person name="Plett K.L."/>
            <person name="Tsai I.J."/>
            <person name="Slot J."/>
            <person name="Sipos G."/>
            <person name="Plett J."/>
            <person name="Nagy L.G."/>
            <person name="Grigoriev I.V."/>
        </authorList>
    </citation>
    <scope>NUCLEOTIDE SEQUENCE</scope>
    <source>
        <strain evidence="1">ICMP 16352</strain>
    </source>
</reference>
<evidence type="ECO:0000313" key="1">
    <source>
        <dbReference type="EMBL" id="KAK0474549.1"/>
    </source>
</evidence>
<organism evidence="1 2">
    <name type="scientific">Armillaria novae-zelandiae</name>
    <dbReference type="NCBI Taxonomy" id="153914"/>
    <lineage>
        <taxon>Eukaryota</taxon>
        <taxon>Fungi</taxon>
        <taxon>Dikarya</taxon>
        <taxon>Basidiomycota</taxon>
        <taxon>Agaricomycotina</taxon>
        <taxon>Agaricomycetes</taxon>
        <taxon>Agaricomycetidae</taxon>
        <taxon>Agaricales</taxon>
        <taxon>Marasmiineae</taxon>
        <taxon>Physalacriaceae</taxon>
        <taxon>Armillaria</taxon>
    </lineage>
</organism>
<protein>
    <submittedName>
        <fullName evidence="1">Uncharacterized protein</fullName>
    </submittedName>
</protein>
<accession>A0AA39NZ44</accession>
<keyword evidence="2" id="KW-1185">Reference proteome</keyword>
<name>A0AA39NZ44_9AGAR</name>
<comment type="caution">
    <text evidence="1">The sequence shown here is derived from an EMBL/GenBank/DDBJ whole genome shotgun (WGS) entry which is preliminary data.</text>
</comment>